<name>A0A7M1LFA4_9BACT</name>
<proteinExistence type="predicted"/>
<sequence>MRNLGEMMIFKSKMRALGFDVVKFRPDGGVYAKRVKREISFSKDGLKIANRVLKKA</sequence>
<protein>
    <submittedName>
        <fullName evidence="1">Uncharacterized protein</fullName>
    </submittedName>
</protein>
<gene>
    <name evidence="1" type="ORF">IMC76_08585</name>
</gene>
<reference evidence="1 2" key="1">
    <citation type="submission" date="2020-10" db="EMBL/GenBank/DDBJ databases">
        <title>Campylobacter and Helicobacter PacBio genomes.</title>
        <authorList>
            <person name="Lane C."/>
        </authorList>
    </citation>
    <scope>NUCLEOTIDE SEQUENCE [LARGE SCALE GENOMIC DNA]</scope>
    <source>
        <strain evidence="1 2">2016D-0077</strain>
    </source>
</reference>
<dbReference type="RefSeq" id="WP_161632385.1">
    <property type="nucleotide sequence ID" value="NZ_CP053842.1"/>
</dbReference>
<organism evidence="1 2">
    <name type="scientific">Campylobacter corcagiensis</name>
    <dbReference type="NCBI Taxonomy" id="1448857"/>
    <lineage>
        <taxon>Bacteria</taxon>
        <taxon>Pseudomonadati</taxon>
        <taxon>Campylobacterota</taxon>
        <taxon>Epsilonproteobacteria</taxon>
        <taxon>Campylobacterales</taxon>
        <taxon>Campylobacteraceae</taxon>
        <taxon>Campylobacter</taxon>
    </lineage>
</organism>
<keyword evidence="2" id="KW-1185">Reference proteome</keyword>
<accession>A0A7M1LFA4</accession>
<dbReference type="AlphaFoldDB" id="A0A7M1LFA4"/>
<dbReference type="Proteomes" id="UP000594749">
    <property type="component" value="Chromosome"/>
</dbReference>
<evidence type="ECO:0000313" key="1">
    <source>
        <dbReference type="EMBL" id="QOQ87249.1"/>
    </source>
</evidence>
<evidence type="ECO:0000313" key="2">
    <source>
        <dbReference type="Proteomes" id="UP000594749"/>
    </source>
</evidence>
<dbReference type="EMBL" id="CP063078">
    <property type="protein sequence ID" value="QOQ87249.1"/>
    <property type="molecule type" value="Genomic_DNA"/>
</dbReference>